<evidence type="ECO:0000313" key="2">
    <source>
        <dbReference type="Proteomes" id="UP000257109"/>
    </source>
</evidence>
<dbReference type="EMBL" id="QJKJ01001420">
    <property type="protein sequence ID" value="RDY07673.1"/>
    <property type="molecule type" value="Genomic_DNA"/>
</dbReference>
<name>A0A371HY72_MUCPR</name>
<protein>
    <submittedName>
        <fullName evidence="1">Uncharacterized protein</fullName>
    </submittedName>
</protein>
<dbReference type="OrthoDB" id="1745344at2759"/>
<evidence type="ECO:0000313" key="1">
    <source>
        <dbReference type="EMBL" id="RDY07673.1"/>
    </source>
</evidence>
<dbReference type="AlphaFoldDB" id="A0A371HY72"/>
<gene>
    <name evidence="1" type="ORF">CR513_08193</name>
</gene>
<keyword evidence="2" id="KW-1185">Reference proteome</keyword>
<dbReference type="Proteomes" id="UP000257109">
    <property type="component" value="Unassembled WGS sequence"/>
</dbReference>
<feature type="non-terminal residue" evidence="1">
    <location>
        <position position="1"/>
    </location>
</feature>
<reference evidence="1" key="1">
    <citation type="submission" date="2018-05" db="EMBL/GenBank/DDBJ databases">
        <title>Draft genome of Mucuna pruriens seed.</title>
        <authorList>
            <person name="Nnadi N.E."/>
            <person name="Vos R."/>
            <person name="Hasami M.H."/>
            <person name="Devisetty U.K."/>
            <person name="Aguiy J.C."/>
        </authorList>
    </citation>
    <scope>NUCLEOTIDE SEQUENCE [LARGE SCALE GENOMIC DNA]</scope>
    <source>
        <strain evidence="1">JCA_2017</strain>
    </source>
</reference>
<comment type="caution">
    <text evidence="1">The sequence shown here is derived from an EMBL/GenBank/DDBJ whole genome shotgun (WGS) entry which is preliminary data.</text>
</comment>
<proteinExistence type="predicted"/>
<accession>A0A371HY72</accession>
<organism evidence="1 2">
    <name type="scientific">Mucuna pruriens</name>
    <name type="common">Velvet bean</name>
    <name type="synonym">Dolichos pruriens</name>
    <dbReference type="NCBI Taxonomy" id="157652"/>
    <lineage>
        <taxon>Eukaryota</taxon>
        <taxon>Viridiplantae</taxon>
        <taxon>Streptophyta</taxon>
        <taxon>Embryophyta</taxon>
        <taxon>Tracheophyta</taxon>
        <taxon>Spermatophyta</taxon>
        <taxon>Magnoliopsida</taxon>
        <taxon>eudicotyledons</taxon>
        <taxon>Gunneridae</taxon>
        <taxon>Pentapetalae</taxon>
        <taxon>rosids</taxon>
        <taxon>fabids</taxon>
        <taxon>Fabales</taxon>
        <taxon>Fabaceae</taxon>
        <taxon>Papilionoideae</taxon>
        <taxon>50 kb inversion clade</taxon>
        <taxon>NPAAA clade</taxon>
        <taxon>indigoferoid/millettioid clade</taxon>
        <taxon>Phaseoleae</taxon>
        <taxon>Mucuna</taxon>
    </lineage>
</organism>
<sequence length="75" mass="8553">MTPCLDVFESPHHNDYGHPTVVGSLIDTTKYIEISFYSLPNEYNPIVTSILSRTNAYTIFEIESLLMNIEGEIEK</sequence>